<dbReference type="Pfam" id="PF00106">
    <property type="entry name" value="adh_short"/>
    <property type="match status" value="1"/>
</dbReference>
<dbReference type="Proteomes" id="UP000061660">
    <property type="component" value="Chromosome"/>
</dbReference>
<dbReference type="PANTHER" id="PTHR42760">
    <property type="entry name" value="SHORT-CHAIN DEHYDROGENASES/REDUCTASES FAMILY MEMBER"/>
    <property type="match status" value="1"/>
</dbReference>
<organism evidence="4 5">
    <name type="scientific">Paenibacillus naphthalenovorans</name>
    <dbReference type="NCBI Taxonomy" id="162209"/>
    <lineage>
        <taxon>Bacteria</taxon>
        <taxon>Bacillati</taxon>
        <taxon>Bacillota</taxon>
        <taxon>Bacilli</taxon>
        <taxon>Bacillales</taxon>
        <taxon>Paenibacillaceae</taxon>
        <taxon>Paenibacillus</taxon>
    </lineage>
</organism>
<dbReference type="Gene3D" id="3.40.50.720">
    <property type="entry name" value="NAD(P)-binding Rossmann-like Domain"/>
    <property type="match status" value="1"/>
</dbReference>
<dbReference type="GO" id="GO:0030497">
    <property type="term" value="P:fatty acid elongation"/>
    <property type="evidence" value="ECO:0007669"/>
    <property type="project" value="TreeGrafter"/>
</dbReference>
<gene>
    <name evidence="4" type="ORF">IJ22_07970</name>
</gene>
<dbReference type="GO" id="GO:0016616">
    <property type="term" value="F:oxidoreductase activity, acting on the CH-OH group of donors, NAD or NADP as acceptor"/>
    <property type="evidence" value="ECO:0007669"/>
    <property type="project" value="TreeGrafter"/>
</dbReference>
<dbReference type="OrthoDB" id="9803333at2"/>
<dbReference type="AlphaFoldDB" id="A0A0U2ILP3"/>
<reference evidence="4 5" key="2">
    <citation type="journal article" date="2016" name="Genome Announc.">
        <title>Complete Genome Sequences of Two Interactive Moderate Thermophiles, Paenibacillus napthalenovorans 32O-Y and Paenibacillus sp. 32O-W.</title>
        <authorList>
            <person name="Butler R.R.III."/>
            <person name="Wang J."/>
            <person name="Stark B.C."/>
            <person name="Pombert J.F."/>
        </authorList>
    </citation>
    <scope>NUCLEOTIDE SEQUENCE [LARGE SCALE GENOMIC DNA]</scope>
    <source>
        <strain evidence="4 5">32O-Y</strain>
    </source>
</reference>
<keyword evidence="2" id="KW-0560">Oxidoreductase</keyword>
<dbReference type="KEGG" id="pnp:IJ22_07970"/>
<dbReference type="GO" id="GO:0008206">
    <property type="term" value="P:bile acid metabolic process"/>
    <property type="evidence" value="ECO:0007669"/>
    <property type="project" value="UniProtKB-ARBA"/>
</dbReference>
<accession>A0A0U2ILP3</accession>
<evidence type="ECO:0000256" key="1">
    <source>
        <dbReference type="ARBA" id="ARBA00006484"/>
    </source>
</evidence>
<dbReference type="InterPro" id="IPR002347">
    <property type="entry name" value="SDR_fam"/>
</dbReference>
<name>A0A0U2ILP3_9BACL</name>
<protein>
    <submittedName>
        <fullName evidence="4">3-oxoacyl-ACP reductase</fullName>
    </submittedName>
</protein>
<reference evidence="5" key="1">
    <citation type="submission" date="2015-12" db="EMBL/GenBank/DDBJ databases">
        <title>Complete genome sequences of two moderately thermophilic Paenibacillus species.</title>
        <authorList>
            <person name="Butler R.III."/>
            <person name="Wang J."/>
            <person name="Stark B.C."/>
            <person name="Pombert J.-F."/>
        </authorList>
    </citation>
    <scope>NUCLEOTIDE SEQUENCE [LARGE SCALE GENOMIC DNA]</scope>
    <source>
        <strain evidence="5">32O-Y</strain>
    </source>
</reference>
<dbReference type="PATRIC" id="fig|162209.4.peg.852"/>
<evidence type="ECO:0000256" key="2">
    <source>
        <dbReference type="ARBA" id="ARBA00023002"/>
    </source>
</evidence>
<keyword evidence="5" id="KW-1185">Reference proteome</keyword>
<evidence type="ECO:0000256" key="3">
    <source>
        <dbReference type="RuleBase" id="RU000363"/>
    </source>
</evidence>
<dbReference type="SUPFAM" id="SSF51735">
    <property type="entry name" value="NAD(P)-binding Rossmann-fold domains"/>
    <property type="match status" value="1"/>
</dbReference>
<evidence type="ECO:0000313" key="4">
    <source>
        <dbReference type="EMBL" id="ALS21179.1"/>
    </source>
</evidence>
<proteinExistence type="inferred from homology"/>
<dbReference type="RefSeq" id="WP_062407387.1">
    <property type="nucleotide sequence ID" value="NZ_CP013652.1"/>
</dbReference>
<dbReference type="PRINTS" id="PR00080">
    <property type="entry name" value="SDRFAMILY"/>
</dbReference>
<dbReference type="InterPro" id="IPR036291">
    <property type="entry name" value="NAD(P)-bd_dom_sf"/>
</dbReference>
<dbReference type="STRING" id="162209.IJ22_07970"/>
<dbReference type="PANTHER" id="PTHR42760:SF135">
    <property type="entry name" value="BLL7886 PROTEIN"/>
    <property type="match status" value="1"/>
</dbReference>
<dbReference type="FunFam" id="3.40.50.720:FF:000084">
    <property type="entry name" value="Short-chain dehydrogenase reductase"/>
    <property type="match status" value="1"/>
</dbReference>
<dbReference type="CDD" id="cd05233">
    <property type="entry name" value="SDR_c"/>
    <property type="match status" value="1"/>
</dbReference>
<dbReference type="EMBL" id="CP013652">
    <property type="protein sequence ID" value="ALS21179.1"/>
    <property type="molecule type" value="Genomic_DNA"/>
</dbReference>
<dbReference type="InterPro" id="IPR020904">
    <property type="entry name" value="Sc_DH/Rdtase_CS"/>
</dbReference>
<dbReference type="PROSITE" id="PS00061">
    <property type="entry name" value="ADH_SHORT"/>
    <property type="match status" value="1"/>
</dbReference>
<evidence type="ECO:0000313" key="5">
    <source>
        <dbReference type="Proteomes" id="UP000061660"/>
    </source>
</evidence>
<sequence length="266" mass="28748">MLIDLRGKVAIVTGAGRGIGREILVTLAAEGVTTVALDVNPSELDDLAKELAASNCTGRQYVCDVRDYHRIQEIVQEVTAAYGRIDILVNNAGVTGDGWVDEISEEEWDLCHDINMKGTFQMCKAVIPVMKKQKYGRILNAASFAAMIPSIGSAAYASAKAGVGQFTRVLAGELGPWDITVNAYAPGMIPTTLNHFTELPKEKQERLLDTLTLRKWGEKKDVACLICFLASDYASYITGTMIDVSGGKLATQVPRAAYEKAADEGL</sequence>
<comment type="similarity">
    <text evidence="1 3">Belongs to the short-chain dehydrogenases/reductases (SDR) family.</text>
</comment>
<dbReference type="PRINTS" id="PR00081">
    <property type="entry name" value="GDHRDH"/>
</dbReference>